<comment type="caution">
    <text evidence="4">The sequence shown here is derived from an EMBL/GenBank/DDBJ whole genome shotgun (WGS) entry which is preliminary data.</text>
</comment>
<evidence type="ECO:0000313" key="4">
    <source>
        <dbReference type="EMBL" id="TKV67191.1"/>
    </source>
</evidence>
<feature type="transmembrane region" description="Helical" evidence="1">
    <location>
        <begin position="362"/>
        <end position="380"/>
    </location>
</feature>
<dbReference type="InterPro" id="IPR050879">
    <property type="entry name" value="Acyltransferase_3"/>
</dbReference>
<feature type="transmembrane region" description="Helical" evidence="1">
    <location>
        <begin position="78"/>
        <end position="97"/>
    </location>
</feature>
<dbReference type="Pfam" id="PF01757">
    <property type="entry name" value="Acyl_transf_3"/>
    <property type="match status" value="1"/>
</dbReference>
<reference evidence="4 5" key="1">
    <citation type="submission" date="2019-05" db="EMBL/GenBank/DDBJ databases">
        <title>Marinobacter panjinensis sp. nov., a moderately halophilic bacterium isolated from sea tidal flat environment.</title>
        <authorList>
            <person name="Yang W."/>
            <person name="An M."/>
            <person name="He W."/>
            <person name="Luo X."/>
            <person name="Zhu L."/>
            <person name="Chen G."/>
            <person name="Zhang Y."/>
            <person name="Wang Y."/>
        </authorList>
    </citation>
    <scope>NUCLEOTIDE SEQUENCE [LARGE SCALE GENOMIC DNA]</scope>
    <source>
        <strain evidence="4 5">PJ-16</strain>
    </source>
</reference>
<evidence type="ECO:0000313" key="5">
    <source>
        <dbReference type="Proteomes" id="UP000308488"/>
    </source>
</evidence>
<feature type="transmembrane region" description="Helical" evidence="1">
    <location>
        <begin position="16"/>
        <end position="33"/>
    </location>
</feature>
<gene>
    <name evidence="4" type="ORF">FDP08_03350</name>
</gene>
<feature type="transmembrane region" description="Helical" evidence="1">
    <location>
        <begin position="141"/>
        <end position="165"/>
    </location>
</feature>
<dbReference type="OrthoDB" id="9767863at2"/>
<feature type="domain" description="Acyltransferase 3" evidence="2">
    <location>
        <begin position="14"/>
        <end position="342"/>
    </location>
</feature>
<feature type="transmembrane region" description="Helical" evidence="1">
    <location>
        <begin position="39"/>
        <end position="57"/>
    </location>
</feature>
<dbReference type="AlphaFoldDB" id="A0A4U6R1I9"/>
<keyword evidence="1" id="KW-0812">Transmembrane</keyword>
<dbReference type="InterPro" id="IPR002656">
    <property type="entry name" value="Acyl_transf_3_dom"/>
</dbReference>
<dbReference type="GO" id="GO:0016020">
    <property type="term" value="C:membrane"/>
    <property type="evidence" value="ECO:0007669"/>
    <property type="project" value="TreeGrafter"/>
</dbReference>
<dbReference type="GO" id="GO:0016747">
    <property type="term" value="F:acyltransferase activity, transferring groups other than amino-acyl groups"/>
    <property type="evidence" value="ECO:0007669"/>
    <property type="project" value="InterPro"/>
</dbReference>
<keyword evidence="4" id="KW-0012">Acyltransferase</keyword>
<feature type="transmembrane region" description="Helical" evidence="1">
    <location>
        <begin position="259"/>
        <end position="279"/>
    </location>
</feature>
<keyword evidence="4" id="KW-0808">Transferase</keyword>
<name>A0A4U6R1I9_9GAMM</name>
<keyword evidence="5" id="KW-1185">Reference proteome</keyword>
<keyword evidence="1" id="KW-0472">Membrane</keyword>
<sequence>MKDYRVPASGYRPEIQGLRAIAAILVAIYHIWFARVSGGVDVFFVVSGFLITGSLARQVQAQGNVMFLRFWAGLIKRLIPAALLVITVTAIASFLLLPKVNWIPIIKQGAAAILYMENWQQAFSAVDYLADRETANPFQHYWALSVQGQFYLMWPLLIGAILFVARRFRLSLGVLIPCVLAIIFTSSLVYSVYSTYTNQAFAYFNTFARMWEFALGGLLVFALPYLGTSRSVRLVLGWVGVLAIISCGLLLQVSTVFPGYAALWPTVAACLVIVCGSADRFGAGAFLSSRFFTWFGDISYSFYLWHWPVLTFYLLLQGSTQADIADGFIVLGVSGLLAWITARVVEEPARFSAIGKRFPSRAFVFGLTCCMPAVLVFGAWSAHTVAQRKADAFQTDVIPGEGAYPGAVAVATSNWDQQDNDEYHSQPPVYPDPFTVHNSIPESYFDGCHKEQKGTDADYCVYGDGDGKISLALVGGSHSAQWLPALEKIALRQGWKILNFTKSECWFSAELKDGSNQDCLEWNENVLATLIETKPDYVFTMATRAEGGNEHVPAGYVDYWEMLSEHGIEVIGVRDNPWWQGVYSPAECVDVFGPGSPRCKIGREEVLAEINPSIEVAKSQEGLSLLDLSDYLCDENLCHPVIGNIQVYRDRHHISLAYMESLAPVLELQMIELEPGLSLR</sequence>
<accession>A0A4U6R1I9</accession>
<feature type="transmembrane region" description="Helical" evidence="1">
    <location>
        <begin position="322"/>
        <end position="342"/>
    </location>
</feature>
<feature type="transmembrane region" description="Helical" evidence="1">
    <location>
        <begin position="234"/>
        <end position="253"/>
    </location>
</feature>
<protein>
    <submittedName>
        <fullName evidence="4">Acyltransferase</fullName>
    </submittedName>
</protein>
<dbReference type="Pfam" id="PF19040">
    <property type="entry name" value="SGNH"/>
    <property type="match status" value="1"/>
</dbReference>
<dbReference type="EMBL" id="SZYH01000001">
    <property type="protein sequence ID" value="TKV67191.1"/>
    <property type="molecule type" value="Genomic_DNA"/>
</dbReference>
<dbReference type="InterPro" id="IPR043968">
    <property type="entry name" value="SGNH"/>
</dbReference>
<evidence type="ECO:0000259" key="3">
    <source>
        <dbReference type="Pfam" id="PF19040"/>
    </source>
</evidence>
<proteinExistence type="predicted"/>
<keyword evidence="1" id="KW-1133">Transmembrane helix</keyword>
<evidence type="ECO:0000259" key="2">
    <source>
        <dbReference type="Pfam" id="PF01757"/>
    </source>
</evidence>
<feature type="transmembrane region" description="Helical" evidence="1">
    <location>
        <begin position="172"/>
        <end position="190"/>
    </location>
</feature>
<organism evidence="4 5">
    <name type="scientific">Marinobacter panjinensis</name>
    <dbReference type="NCBI Taxonomy" id="2576384"/>
    <lineage>
        <taxon>Bacteria</taxon>
        <taxon>Pseudomonadati</taxon>
        <taxon>Pseudomonadota</taxon>
        <taxon>Gammaproteobacteria</taxon>
        <taxon>Pseudomonadales</taxon>
        <taxon>Marinobacteraceae</taxon>
        <taxon>Marinobacter</taxon>
    </lineage>
</organism>
<feature type="transmembrane region" description="Helical" evidence="1">
    <location>
        <begin position="210"/>
        <end position="227"/>
    </location>
</feature>
<dbReference type="Proteomes" id="UP000308488">
    <property type="component" value="Unassembled WGS sequence"/>
</dbReference>
<dbReference type="GO" id="GO:0009103">
    <property type="term" value="P:lipopolysaccharide biosynthetic process"/>
    <property type="evidence" value="ECO:0007669"/>
    <property type="project" value="TreeGrafter"/>
</dbReference>
<dbReference type="RefSeq" id="WP_137434611.1">
    <property type="nucleotide sequence ID" value="NZ_JANRHC010000005.1"/>
</dbReference>
<dbReference type="PANTHER" id="PTHR23028">
    <property type="entry name" value="ACETYLTRANSFERASE"/>
    <property type="match status" value="1"/>
</dbReference>
<dbReference type="PANTHER" id="PTHR23028:SF53">
    <property type="entry name" value="ACYL_TRANSF_3 DOMAIN-CONTAINING PROTEIN"/>
    <property type="match status" value="1"/>
</dbReference>
<feature type="transmembrane region" description="Helical" evidence="1">
    <location>
        <begin position="291"/>
        <end position="316"/>
    </location>
</feature>
<evidence type="ECO:0000256" key="1">
    <source>
        <dbReference type="SAM" id="Phobius"/>
    </source>
</evidence>
<feature type="domain" description="SGNH" evidence="3">
    <location>
        <begin position="448"/>
        <end position="666"/>
    </location>
</feature>